<evidence type="ECO:0000256" key="1">
    <source>
        <dbReference type="SAM" id="MobiDB-lite"/>
    </source>
</evidence>
<name>A0A0M8ZSG9_9HYME</name>
<evidence type="ECO:0000313" key="3">
    <source>
        <dbReference type="Proteomes" id="UP000053105"/>
    </source>
</evidence>
<dbReference type="AlphaFoldDB" id="A0A0M8ZSG9"/>
<gene>
    <name evidence="2" type="ORF">WN51_05651</name>
</gene>
<dbReference type="EMBL" id="KQ435875">
    <property type="protein sequence ID" value="KOX70215.1"/>
    <property type="molecule type" value="Genomic_DNA"/>
</dbReference>
<feature type="compositionally biased region" description="Basic and acidic residues" evidence="1">
    <location>
        <begin position="15"/>
        <end position="24"/>
    </location>
</feature>
<feature type="region of interest" description="Disordered" evidence="1">
    <location>
        <begin position="1"/>
        <end position="42"/>
    </location>
</feature>
<keyword evidence="3" id="KW-1185">Reference proteome</keyword>
<accession>A0A0M8ZSG9</accession>
<organism evidence="2 3">
    <name type="scientific">Melipona quadrifasciata</name>
    <dbReference type="NCBI Taxonomy" id="166423"/>
    <lineage>
        <taxon>Eukaryota</taxon>
        <taxon>Metazoa</taxon>
        <taxon>Ecdysozoa</taxon>
        <taxon>Arthropoda</taxon>
        <taxon>Hexapoda</taxon>
        <taxon>Insecta</taxon>
        <taxon>Pterygota</taxon>
        <taxon>Neoptera</taxon>
        <taxon>Endopterygota</taxon>
        <taxon>Hymenoptera</taxon>
        <taxon>Apocrita</taxon>
        <taxon>Aculeata</taxon>
        <taxon>Apoidea</taxon>
        <taxon>Anthophila</taxon>
        <taxon>Apidae</taxon>
        <taxon>Melipona</taxon>
    </lineage>
</organism>
<sequence length="75" mass="8316">MSEIAGRCRPRKEIKKNQQRDKTGRTLARRSSSGGFMREDGTHSVIVKNTISAVAFGNLVFAGFNVEKHVKPNEA</sequence>
<evidence type="ECO:0000313" key="2">
    <source>
        <dbReference type="EMBL" id="KOX70215.1"/>
    </source>
</evidence>
<proteinExistence type="predicted"/>
<protein>
    <submittedName>
        <fullName evidence="2">Uncharacterized protein</fullName>
    </submittedName>
</protein>
<reference evidence="2 3" key="1">
    <citation type="submission" date="2015-07" db="EMBL/GenBank/DDBJ databases">
        <title>The genome of Melipona quadrifasciata.</title>
        <authorList>
            <person name="Pan H."/>
            <person name="Kapheim K."/>
        </authorList>
    </citation>
    <scope>NUCLEOTIDE SEQUENCE [LARGE SCALE GENOMIC DNA]</scope>
    <source>
        <strain evidence="2">0111107301</strain>
        <tissue evidence="2">Whole body</tissue>
    </source>
</reference>
<dbReference type="Proteomes" id="UP000053105">
    <property type="component" value="Unassembled WGS sequence"/>
</dbReference>